<protein>
    <submittedName>
        <fullName evidence="3">Putative symporter YjmB</fullName>
    </submittedName>
</protein>
<feature type="transmembrane region" description="Helical" evidence="2">
    <location>
        <begin position="426"/>
        <end position="449"/>
    </location>
</feature>
<feature type="transmembrane region" description="Helical" evidence="2">
    <location>
        <begin position="112"/>
        <end position="135"/>
    </location>
</feature>
<organism evidence="3 4">
    <name type="scientific">Occultella aeris</name>
    <dbReference type="NCBI Taxonomy" id="2761496"/>
    <lineage>
        <taxon>Bacteria</taxon>
        <taxon>Bacillati</taxon>
        <taxon>Actinomycetota</taxon>
        <taxon>Actinomycetes</taxon>
        <taxon>Micrococcales</taxon>
        <taxon>Ruaniaceae</taxon>
        <taxon>Occultella</taxon>
    </lineage>
</organism>
<proteinExistence type="predicted"/>
<feature type="transmembrane region" description="Helical" evidence="2">
    <location>
        <begin position="255"/>
        <end position="278"/>
    </location>
</feature>
<dbReference type="RefSeq" id="WP_156741909.1">
    <property type="nucleotide sequence ID" value="NZ_CACRYJ010000046.1"/>
</dbReference>
<dbReference type="InterPro" id="IPR039672">
    <property type="entry name" value="MFS_2"/>
</dbReference>
<feature type="transmembrane region" description="Helical" evidence="2">
    <location>
        <begin position="393"/>
        <end position="414"/>
    </location>
</feature>
<name>A0A7M4DM73_9MICO</name>
<evidence type="ECO:0000256" key="1">
    <source>
        <dbReference type="SAM" id="MobiDB-lite"/>
    </source>
</evidence>
<reference evidence="3 4" key="1">
    <citation type="submission" date="2019-11" db="EMBL/GenBank/DDBJ databases">
        <authorList>
            <person name="Criscuolo A."/>
        </authorList>
    </citation>
    <scope>NUCLEOTIDE SEQUENCE [LARGE SCALE GENOMIC DNA]</scope>
    <source>
        <strain evidence="3">CIP111667</strain>
    </source>
</reference>
<feature type="transmembrane region" description="Helical" evidence="2">
    <location>
        <begin position="12"/>
        <end position="38"/>
    </location>
</feature>
<dbReference type="PANTHER" id="PTHR11328">
    <property type="entry name" value="MAJOR FACILITATOR SUPERFAMILY DOMAIN-CONTAINING PROTEIN"/>
    <property type="match status" value="1"/>
</dbReference>
<sequence length="479" mass="49189">MAPPTSALGRGTVVRYAIGSVGTGGFGTLPGLVLLIYMTNTLGVNPAFAGAAFTVSKIWDVIIDPWIGARSDRSLARTGARRTFMVLGAIGLPVFFVLTFTVPPGLPELASAAWVLIGFLLAATAFSFFQVPYIALPAELVDGYDDRTRLISARVIVLALAILAFGGGATEIVGLVTASGGTEYLGYLVMAGVAGLIFAVAFLIASTVERSARGTSEPVVPAPASVDGPAAPKVGPGMHYRRGWSAVRSSAPYRALLVTFVIQALAIGLMLAGVAYVAAEILGAGVLVLFLSLIAPALLVTPLWAALSRRIGKERALRIATVVFAVAALSLILLIWFPGPWLYAPVALAGAAYAGLQSLPLAMLPDTVAHDAARNGPGRAGTFSGVWTAGETAGLAFGGTIASIVLAVTGFIPTVAGQSVTQPESAIVGIIVSFSAIPAALMFGSLLSLARYPLRRSDIDESTHRVASEPAPPNGAPTA</sequence>
<evidence type="ECO:0000256" key="2">
    <source>
        <dbReference type="SAM" id="Phobius"/>
    </source>
</evidence>
<feature type="region of interest" description="Disordered" evidence="1">
    <location>
        <begin position="460"/>
        <end position="479"/>
    </location>
</feature>
<feature type="transmembrane region" description="Helical" evidence="2">
    <location>
        <begin position="319"/>
        <end position="337"/>
    </location>
</feature>
<feature type="transmembrane region" description="Helical" evidence="2">
    <location>
        <begin position="155"/>
        <end position="178"/>
    </location>
</feature>
<keyword evidence="2" id="KW-0472">Membrane</keyword>
<dbReference type="AlphaFoldDB" id="A0A7M4DM73"/>
<feature type="transmembrane region" description="Helical" evidence="2">
    <location>
        <begin position="343"/>
        <end position="364"/>
    </location>
</feature>
<dbReference type="GO" id="GO:0005886">
    <property type="term" value="C:plasma membrane"/>
    <property type="evidence" value="ECO:0007669"/>
    <property type="project" value="TreeGrafter"/>
</dbReference>
<feature type="compositionally biased region" description="Pro residues" evidence="1">
    <location>
        <begin position="470"/>
        <end position="479"/>
    </location>
</feature>
<dbReference type="InterPro" id="IPR036259">
    <property type="entry name" value="MFS_trans_sf"/>
</dbReference>
<accession>A0A7M4DM73</accession>
<dbReference type="GO" id="GO:0015293">
    <property type="term" value="F:symporter activity"/>
    <property type="evidence" value="ECO:0007669"/>
    <property type="project" value="InterPro"/>
</dbReference>
<keyword evidence="2" id="KW-1133">Transmembrane helix</keyword>
<evidence type="ECO:0000313" key="4">
    <source>
        <dbReference type="Proteomes" id="UP000419743"/>
    </source>
</evidence>
<keyword evidence="2" id="KW-0812">Transmembrane</keyword>
<gene>
    <name evidence="3" type="primary">yjmB</name>
    <name evidence="3" type="ORF">HALOF300_03241</name>
</gene>
<dbReference type="SUPFAM" id="SSF103473">
    <property type="entry name" value="MFS general substrate transporter"/>
    <property type="match status" value="1"/>
</dbReference>
<evidence type="ECO:0000313" key="3">
    <source>
        <dbReference type="EMBL" id="VZO38406.1"/>
    </source>
</evidence>
<feature type="transmembrane region" description="Helical" evidence="2">
    <location>
        <begin position="284"/>
        <end position="307"/>
    </location>
</feature>
<dbReference type="PANTHER" id="PTHR11328:SF24">
    <property type="entry name" value="MAJOR FACILITATOR SUPERFAMILY (MFS) PROFILE DOMAIN-CONTAINING PROTEIN"/>
    <property type="match status" value="1"/>
</dbReference>
<feature type="transmembrane region" description="Helical" evidence="2">
    <location>
        <begin position="84"/>
        <end position="106"/>
    </location>
</feature>
<dbReference type="Gene3D" id="1.20.1250.20">
    <property type="entry name" value="MFS general substrate transporter like domains"/>
    <property type="match status" value="2"/>
</dbReference>
<dbReference type="Pfam" id="PF13347">
    <property type="entry name" value="MFS_2"/>
    <property type="match status" value="1"/>
</dbReference>
<dbReference type="Proteomes" id="UP000419743">
    <property type="component" value="Unassembled WGS sequence"/>
</dbReference>
<keyword evidence="4" id="KW-1185">Reference proteome</keyword>
<dbReference type="GO" id="GO:0008643">
    <property type="term" value="P:carbohydrate transport"/>
    <property type="evidence" value="ECO:0007669"/>
    <property type="project" value="InterPro"/>
</dbReference>
<comment type="caution">
    <text evidence="3">The sequence shown here is derived from an EMBL/GenBank/DDBJ whole genome shotgun (WGS) entry which is preliminary data.</text>
</comment>
<feature type="transmembrane region" description="Helical" evidence="2">
    <location>
        <begin position="184"/>
        <end position="205"/>
    </location>
</feature>
<dbReference type="EMBL" id="CACRYJ010000046">
    <property type="protein sequence ID" value="VZO38406.1"/>
    <property type="molecule type" value="Genomic_DNA"/>
</dbReference>